<proteinExistence type="predicted"/>
<dbReference type="GO" id="GO:0003677">
    <property type="term" value="F:DNA binding"/>
    <property type="evidence" value="ECO:0007669"/>
    <property type="project" value="InterPro"/>
</dbReference>
<reference evidence="1" key="1">
    <citation type="journal article" date="2022" name="Arch. Microbiol.">
        <title>Bacteroides muris sp. nov. isolated from the cecum of wild-derived house mice.</title>
        <authorList>
            <person name="Fokt H."/>
            <person name="Unni R."/>
            <person name="Repnik U."/>
            <person name="Schmitz R.A."/>
            <person name="Bramkamp M."/>
            <person name="Baines J.F."/>
            <person name="Unterweger D."/>
        </authorList>
    </citation>
    <scope>NUCLEOTIDE SEQUENCE</scope>
    <source>
        <strain evidence="1">KH569_7</strain>
    </source>
</reference>
<name>A0A9X2NWM0_9BACE</name>
<dbReference type="EMBL" id="JAMZEE010000010">
    <property type="protein sequence ID" value="MCR6507666.1"/>
    <property type="molecule type" value="Genomic_DNA"/>
</dbReference>
<organism evidence="1 2">
    <name type="scientific">Bacteroides muris</name>
    <name type="common">ex Fokt et al. 2023</name>
    <dbReference type="NCBI Taxonomy" id="2937417"/>
    <lineage>
        <taxon>Bacteria</taxon>
        <taxon>Pseudomonadati</taxon>
        <taxon>Bacteroidota</taxon>
        <taxon>Bacteroidia</taxon>
        <taxon>Bacteroidales</taxon>
        <taxon>Bacteroidaceae</taxon>
        <taxon>Bacteroides</taxon>
    </lineage>
</organism>
<dbReference type="AlphaFoldDB" id="A0A9X2NWM0"/>
<dbReference type="GO" id="GO:0000150">
    <property type="term" value="F:DNA strand exchange activity"/>
    <property type="evidence" value="ECO:0007669"/>
    <property type="project" value="InterPro"/>
</dbReference>
<evidence type="ECO:0000313" key="1">
    <source>
        <dbReference type="EMBL" id="MCR6507666.1"/>
    </source>
</evidence>
<feature type="non-terminal residue" evidence="1">
    <location>
        <position position="1"/>
    </location>
</feature>
<dbReference type="Proteomes" id="UP001143810">
    <property type="component" value="Unassembled WGS sequence"/>
</dbReference>
<sequence length="121" mass="14070">IISHCLIAKANIVEIRDDKLIKDDSNSVQDTFLKVLFAQREREDISRRTKAGLARRVAMGMKLGRKPGVQNSHYKLTGKERLIKKMFEYGYSKAAICRRLQCNPVTLDRHLIRMCYFLPCR</sequence>
<dbReference type="InterPro" id="IPR036162">
    <property type="entry name" value="Resolvase-like_N_sf"/>
</dbReference>
<reference evidence="1" key="2">
    <citation type="submission" date="2022-04" db="EMBL/GenBank/DDBJ databases">
        <authorList>
            <person name="Fokt H."/>
            <person name="Baines J."/>
        </authorList>
    </citation>
    <scope>NUCLEOTIDE SEQUENCE</scope>
    <source>
        <strain evidence="1">KH569_7</strain>
    </source>
</reference>
<dbReference type="SUPFAM" id="SSF53041">
    <property type="entry name" value="Resolvase-like"/>
    <property type="match status" value="1"/>
</dbReference>
<protein>
    <submittedName>
        <fullName evidence="1">Invertase</fullName>
    </submittedName>
</protein>
<dbReference type="Gene3D" id="3.40.50.1390">
    <property type="entry name" value="Resolvase, N-terminal catalytic domain"/>
    <property type="match status" value="1"/>
</dbReference>
<gene>
    <name evidence="1" type="ORF">M1B78_05620</name>
</gene>
<evidence type="ECO:0000313" key="2">
    <source>
        <dbReference type="Proteomes" id="UP001143810"/>
    </source>
</evidence>
<accession>A0A9X2NWM0</accession>
<comment type="caution">
    <text evidence="1">The sequence shown here is derived from an EMBL/GenBank/DDBJ whole genome shotgun (WGS) entry which is preliminary data.</text>
</comment>